<reference evidence="5" key="1">
    <citation type="submission" date="2023-01" db="EMBL/GenBank/DDBJ databases">
        <title>Key to firefly adult light organ development and bioluminescence: homeobox transcription factors regulate luciferase expression and transportation to peroxisome.</title>
        <authorList>
            <person name="Fu X."/>
        </authorList>
    </citation>
    <scope>NUCLEOTIDE SEQUENCE [LARGE SCALE GENOMIC DNA]</scope>
</reference>
<dbReference type="Proteomes" id="UP001353858">
    <property type="component" value="Unassembled WGS sequence"/>
</dbReference>
<evidence type="ECO:0000313" key="5">
    <source>
        <dbReference type="Proteomes" id="UP001353858"/>
    </source>
</evidence>
<dbReference type="PANTHER" id="PTHR43544">
    <property type="entry name" value="SHORT-CHAIN DEHYDROGENASE/REDUCTASE"/>
    <property type="match status" value="1"/>
</dbReference>
<dbReference type="Pfam" id="PF00106">
    <property type="entry name" value="adh_short"/>
    <property type="match status" value="1"/>
</dbReference>
<gene>
    <name evidence="4" type="ORF">RN001_011419</name>
</gene>
<keyword evidence="5" id="KW-1185">Reference proteome</keyword>
<dbReference type="AlphaFoldDB" id="A0AAN7SCT9"/>
<keyword evidence="1" id="KW-0521">NADP</keyword>
<dbReference type="GO" id="GO:0004090">
    <property type="term" value="F:carbonyl reductase (NADPH) activity"/>
    <property type="evidence" value="ECO:0007669"/>
    <property type="project" value="TreeGrafter"/>
</dbReference>
<dbReference type="EMBL" id="JARPUR010000005">
    <property type="protein sequence ID" value="KAK4874997.1"/>
    <property type="molecule type" value="Genomic_DNA"/>
</dbReference>
<evidence type="ECO:0000256" key="3">
    <source>
        <dbReference type="RuleBase" id="RU000363"/>
    </source>
</evidence>
<dbReference type="InterPro" id="IPR036291">
    <property type="entry name" value="NAD(P)-bd_dom_sf"/>
</dbReference>
<dbReference type="GO" id="GO:0005737">
    <property type="term" value="C:cytoplasm"/>
    <property type="evidence" value="ECO:0007669"/>
    <property type="project" value="TreeGrafter"/>
</dbReference>
<accession>A0AAN7SCT9</accession>
<evidence type="ECO:0000313" key="4">
    <source>
        <dbReference type="EMBL" id="KAK4874997.1"/>
    </source>
</evidence>
<proteinExistence type="inferred from homology"/>
<comment type="caution">
    <text evidence="4">The sequence shown here is derived from an EMBL/GenBank/DDBJ whole genome shotgun (WGS) entry which is preliminary data.</text>
</comment>
<dbReference type="PRINTS" id="PR00080">
    <property type="entry name" value="SDRFAMILY"/>
</dbReference>
<dbReference type="CDD" id="cd05325">
    <property type="entry name" value="carb_red_sniffer_like_SDR_c"/>
    <property type="match status" value="1"/>
</dbReference>
<evidence type="ECO:0008006" key="6">
    <source>
        <dbReference type="Google" id="ProtNLM"/>
    </source>
</evidence>
<dbReference type="PANTHER" id="PTHR43544:SF7">
    <property type="entry name" value="NADB-LER2"/>
    <property type="match status" value="1"/>
</dbReference>
<dbReference type="InterPro" id="IPR051468">
    <property type="entry name" value="Fungal_SecMetab_SDRs"/>
</dbReference>
<comment type="similarity">
    <text evidence="3">Belongs to the short-chain dehydrogenases/reductases (SDR) family.</text>
</comment>
<evidence type="ECO:0000256" key="1">
    <source>
        <dbReference type="ARBA" id="ARBA00022857"/>
    </source>
</evidence>
<dbReference type="InterPro" id="IPR002347">
    <property type="entry name" value="SDR_fam"/>
</dbReference>
<dbReference type="SUPFAM" id="SSF51735">
    <property type="entry name" value="NAD(P)-binding Rossmann-fold domains"/>
    <property type="match status" value="1"/>
</dbReference>
<organism evidence="4 5">
    <name type="scientific">Aquatica leii</name>
    <dbReference type="NCBI Taxonomy" id="1421715"/>
    <lineage>
        <taxon>Eukaryota</taxon>
        <taxon>Metazoa</taxon>
        <taxon>Ecdysozoa</taxon>
        <taxon>Arthropoda</taxon>
        <taxon>Hexapoda</taxon>
        <taxon>Insecta</taxon>
        <taxon>Pterygota</taxon>
        <taxon>Neoptera</taxon>
        <taxon>Endopterygota</taxon>
        <taxon>Coleoptera</taxon>
        <taxon>Polyphaga</taxon>
        <taxon>Elateriformia</taxon>
        <taxon>Elateroidea</taxon>
        <taxon>Lampyridae</taxon>
        <taxon>Luciolinae</taxon>
        <taxon>Aquatica</taxon>
    </lineage>
</organism>
<sequence length="246" mass="27023">MKSIVITGCNRGLGLGLVKQLLKIPKPPSYLIATCRDVEKAQELQKIRDSHSNVHILEIDLKNFDAYKDFAAAVANIVQDDGLNVLFNNAGTSPKFTRLNLVKVEQLLETYITNTAAPVMLTKALLPLLKKASKNNTSGYGVDRAAVINMSSMLGSFELNTTGGLYPYRLSKAALNIATKSMSIDFKDDGIIFTSLHPGWVKTDLGGSKAPMEVEESTSSIVQLMLRLNKEHNGGFYQWDGQPMSW</sequence>
<dbReference type="PRINTS" id="PR00081">
    <property type="entry name" value="GDHRDH"/>
</dbReference>
<dbReference type="Gene3D" id="3.40.50.720">
    <property type="entry name" value="NAD(P)-binding Rossmann-like Domain"/>
    <property type="match status" value="1"/>
</dbReference>
<name>A0AAN7SCT9_9COLE</name>
<evidence type="ECO:0000256" key="2">
    <source>
        <dbReference type="ARBA" id="ARBA00023002"/>
    </source>
</evidence>
<protein>
    <recommendedName>
        <fullName evidence="6">C-factor</fullName>
    </recommendedName>
</protein>
<keyword evidence="2" id="KW-0560">Oxidoreductase</keyword>